<comment type="caution">
    <text evidence="1">The sequence shown here is derived from an EMBL/GenBank/DDBJ whole genome shotgun (WGS) entry which is preliminary data.</text>
</comment>
<organism evidence="1 2">
    <name type="scientific">Pararge aegeria aegeria</name>
    <dbReference type="NCBI Taxonomy" id="348720"/>
    <lineage>
        <taxon>Eukaryota</taxon>
        <taxon>Metazoa</taxon>
        <taxon>Ecdysozoa</taxon>
        <taxon>Arthropoda</taxon>
        <taxon>Hexapoda</taxon>
        <taxon>Insecta</taxon>
        <taxon>Pterygota</taxon>
        <taxon>Neoptera</taxon>
        <taxon>Endopterygota</taxon>
        <taxon>Lepidoptera</taxon>
        <taxon>Glossata</taxon>
        <taxon>Ditrysia</taxon>
        <taxon>Papilionoidea</taxon>
        <taxon>Nymphalidae</taxon>
        <taxon>Satyrinae</taxon>
        <taxon>Satyrini</taxon>
        <taxon>Parargina</taxon>
        <taxon>Pararge</taxon>
    </lineage>
</organism>
<protein>
    <submittedName>
        <fullName evidence="1">Jg3554 protein</fullName>
    </submittedName>
</protein>
<gene>
    <name evidence="1" type="primary">jg3554</name>
    <name evidence="1" type="ORF">PAEG_LOCUS6639</name>
</gene>
<proteinExistence type="predicted"/>
<keyword evidence="2" id="KW-1185">Reference proteome</keyword>
<evidence type="ECO:0000313" key="1">
    <source>
        <dbReference type="EMBL" id="CAH2220773.1"/>
    </source>
</evidence>
<dbReference type="Proteomes" id="UP000838756">
    <property type="component" value="Unassembled WGS sequence"/>
</dbReference>
<name>A0A8S4QXJ7_9NEOP</name>
<accession>A0A8S4QXJ7</accession>
<dbReference type="EMBL" id="CAKXAJ010020206">
    <property type="protein sequence ID" value="CAH2220773.1"/>
    <property type="molecule type" value="Genomic_DNA"/>
</dbReference>
<evidence type="ECO:0000313" key="2">
    <source>
        <dbReference type="Proteomes" id="UP000838756"/>
    </source>
</evidence>
<reference evidence="1" key="1">
    <citation type="submission" date="2022-03" db="EMBL/GenBank/DDBJ databases">
        <authorList>
            <person name="Lindestad O."/>
        </authorList>
    </citation>
    <scope>NUCLEOTIDE SEQUENCE</scope>
</reference>
<sequence>MYSATSLALHQNTLVIARAGNLAGSADRLRAERRHMLQSTADRCVWVPLTATHRLGPPLARERRRGSRWHAVISTYHLGHIYRLGAVRS</sequence>
<dbReference type="AlphaFoldDB" id="A0A8S4QXJ7"/>